<accession>A0ABS0LTG9</accession>
<keyword evidence="3" id="KW-1185">Reference proteome</keyword>
<dbReference type="Proteomes" id="UP000721415">
    <property type="component" value="Unassembled WGS sequence"/>
</dbReference>
<sequence>MVKRLLDCNASDFAGFSKEELLESIKAAEGRTVCSEMVAERPSVGGNLTNAEVAKAFGADLMLLNGFDVLKPVVYGVDRDKETIQELKRLVGRPIGCNLEPVDLDSRMLEERIEIPKGRITSEETFRAANELGIDFICLTGNPGTGVSNQEIYEQIKLAKQIYQGIIIAGKMHGAGTAEPVLTVEVAKQFIEAGADILLTPAVGTIPGFNLQMLTEIVEYAHQAKGMVMTAIGTSQETSSPHVVEDMAIQNKIAGVDIQHIGDAGYGGLANVDNIYTLSAAIRGHRHTINRIASSVVR</sequence>
<comment type="caution">
    <text evidence="2">The sequence shown here is derived from an EMBL/GenBank/DDBJ whole genome shotgun (WGS) entry which is preliminary data.</text>
</comment>
<evidence type="ECO:0000259" key="1">
    <source>
        <dbReference type="Pfam" id="PF25509"/>
    </source>
</evidence>
<proteinExistence type="predicted"/>
<feature type="domain" description="DUF7916" evidence="1">
    <location>
        <begin position="6"/>
        <end position="298"/>
    </location>
</feature>
<dbReference type="InterPro" id="IPR011060">
    <property type="entry name" value="RibuloseP-bd_barrel"/>
</dbReference>
<reference evidence="2 3" key="1">
    <citation type="submission" date="2020-07" db="EMBL/GenBank/DDBJ databases">
        <title>Facklamia lactis sp. nov., isolated from raw milk.</title>
        <authorList>
            <person name="Doll E.V."/>
            <person name="Huptas C."/>
            <person name="Staib L."/>
            <person name="Wenning M."/>
            <person name="Scherer S."/>
        </authorList>
    </citation>
    <scope>NUCLEOTIDE SEQUENCE [LARGE SCALE GENOMIC DNA]</scope>
    <source>
        <strain evidence="2 3">DSM 111018</strain>
    </source>
</reference>
<protein>
    <submittedName>
        <fullName evidence="2">Haloacid dehalogenase-like hydrolase</fullName>
    </submittedName>
</protein>
<evidence type="ECO:0000313" key="2">
    <source>
        <dbReference type="EMBL" id="MBG9987324.1"/>
    </source>
</evidence>
<gene>
    <name evidence="2" type="ORF">HZY91_10645</name>
</gene>
<dbReference type="InterPro" id="IPR057238">
    <property type="entry name" value="DUF7916"/>
</dbReference>
<dbReference type="InterPro" id="IPR013785">
    <property type="entry name" value="Aldolase_TIM"/>
</dbReference>
<dbReference type="SUPFAM" id="SSF51366">
    <property type="entry name" value="Ribulose-phoshate binding barrel"/>
    <property type="match status" value="1"/>
</dbReference>
<name>A0ABS0LTG9_9LACT</name>
<dbReference type="Gene3D" id="3.20.20.70">
    <property type="entry name" value="Aldolase class I"/>
    <property type="match status" value="1"/>
</dbReference>
<dbReference type="EMBL" id="JACBXQ010000007">
    <property type="protein sequence ID" value="MBG9987324.1"/>
    <property type="molecule type" value="Genomic_DNA"/>
</dbReference>
<organism evidence="2 3">
    <name type="scientific">Facklamia lactis</name>
    <dbReference type="NCBI Taxonomy" id="2749967"/>
    <lineage>
        <taxon>Bacteria</taxon>
        <taxon>Bacillati</taxon>
        <taxon>Bacillota</taxon>
        <taxon>Bacilli</taxon>
        <taxon>Lactobacillales</taxon>
        <taxon>Aerococcaceae</taxon>
        <taxon>Facklamia</taxon>
    </lineage>
</organism>
<dbReference type="RefSeq" id="WP_197116247.1">
    <property type="nucleotide sequence ID" value="NZ_JACBXQ010000007.1"/>
</dbReference>
<dbReference type="Pfam" id="PF25509">
    <property type="entry name" value="DUF7916"/>
    <property type="match status" value="1"/>
</dbReference>
<evidence type="ECO:0000313" key="3">
    <source>
        <dbReference type="Proteomes" id="UP000721415"/>
    </source>
</evidence>